<evidence type="ECO:0000256" key="10">
    <source>
        <dbReference type="ARBA" id="ARBA00023136"/>
    </source>
</evidence>
<evidence type="ECO:0000313" key="13">
    <source>
        <dbReference type="Proteomes" id="UP001629953"/>
    </source>
</evidence>
<dbReference type="Proteomes" id="UP001629953">
    <property type="component" value="Unassembled WGS sequence"/>
</dbReference>
<dbReference type="PRINTS" id="PR01853">
    <property type="entry name" value="YAJCTRNLCASE"/>
</dbReference>
<comment type="similarity">
    <text evidence="2">Belongs to the YajC family.</text>
</comment>
<evidence type="ECO:0000256" key="6">
    <source>
        <dbReference type="ARBA" id="ARBA00022692"/>
    </source>
</evidence>
<dbReference type="EMBL" id="JBEQCT010000003">
    <property type="protein sequence ID" value="MFM2485289.1"/>
    <property type="molecule type" value="Genomic_DNA"/>
</dbReference>
<dbReference type="Pfam" id="PF02699">
    <property type="entry name" value="YajC"/>
    <property type="match status" value="1"/>
</dbReference>
<comment type="subcellular location">
    <subcellularLocation>
        <location evidence="1">Cell membrane</location>
        <topology evidence="1">Single-pass membrane protein</topology>
    </subcellularLocation>
</comment>
<reference evidence="12 13" key="1">
    <citation type="journal article" date="2013" name="Int. J. Syst. Evol. Microbiol.">
        <title>Celerinatantimonas yamalensis sp. nov., a cold-adapted diazotrophic bacterium from a cold permafrost brine.</title>
        <authorList>
            <person name="Shcherbakova V."/>
            <person name="Chuvilskaya N."/>
            <person name="Rivkina E."/>
            <person name="Demidov N."/>
            <person name="Uchaeva V."/>
            <person name="Suetin S."/>
            <person name="Suzina N."/>
            <person name="Gilichinsky D."/>
        </authorList>
    </citation>
    <scope>NUCLEOTIDE SEQUENCE [LARGE SCALE GENOMIC DNA]</scope>
    <source>
        <strain evidence="12 13">C7</strain>
    </source>
</reference>
<evidence type="ECO:0000256" key="1">
    <source>
        <dbReference type="ARBA" id="ARBA00004162"/>
    </source>
</evidence>
<evidence type="ECO:0000256" key="2">
    <source>
        <dbReference type="ARBA" id="ARBA00006742"/>
    </source>
</evidence>
<evidence type="ECO:0000256" key="9">
    <source>
        <dbReference type="ARBA" id="ARBA00023010"/>
    </source>
</evidence>
<evidence type="ECO:0000256" key="8">
    <source>
        <dbReference type="ARBA" id="ARBA00022989"/>
    </source>
</evidence>
<protein>
    <recommendedName>
        <fullName evidence="3">Sec translocon accessory complex subunit YajC</fullName>
    </recommendedName>
</protein>
<accession>A0ABW9G7D1</accession>
<keyword evidence="9" id="KW-0811">Translocation</keyword>
<gene>
    <name evidence="12" type="primary">yajC</name>
    <name evidence="12" type="ORF">ABUE30_09475</name>
</gene>
<keyword evidence="8 11" id="KW-1133">Transmembrane helix</keyword>
<dbReference type="NCBIfam" id="TIGR00739">
    <property type="entry name" value="yajC"/>
    <property type="match status" value="1"/>
</dbReference>
<organism evidence="12 13">
    <name type="scientific">Celerinatantimonas yamalensis</name>
    <dbReference type="NCBI Taxonomy" id="559956"/>
    <lineage>
        <taxon>Bacteria</taxon>
        <taxon>Pseudomonadati</taxon>
        <taxon>Pseudomonadota</taxon>
        <taxon>Gammaproteobacteria</taxon>
        <taxon>Celerinatantimonadaceae</taxon>
        <taxon>Celerinatantimonas</taxon>
    </lineage>
</organism>
<keyword evidence="13" id="KW-1185">Reference proteome</keyword>
<keyword evidence="4" id="KW-0813">Transport</keyword>
<evidence type="ECO:0000256" key="3">
    <source>
        <dbReference type="ARBA" id="ARBA00014962"/>
    </source>
</evidence>
<comment type="caution">
    <text evidence="12">The sequence shown here is derived from an EMBL/GenBank/DDBJ whole genome shotgun (WGS) entry which is preliminary data.</text>
</comment>
<evidence type="ECO:0000256" key="11">
    <source>
        <dbReference type="SAM" id="Phobius"/>
    </source>
</evidence>
<evidence type="ECO:0000256" key="7">
    <source>
        <dbReference type="ARBA" id="ARBA00022927"/>
    </source>
</evidence>
<dbReference type="SMART" id="SM01323">
    <property type="entry name" value="YajC"/>
    <property type="match status" value="1"/>
</dbReference>
<dbReference type="RefSeq" id="WP_408623501.1">
    <property type="nucleotide sequence ID" value="NZ_JBEQCT010000003.1"/>
</dbReference>
<dbReference type="PANTHER" id="PTHR33909:SF1">
    <property type="entry name" value="SEC TRANSLOCON ACCESSORY COMPLEX SUBUNIT YAJC"/>
    <property type="match status" value="1"/>
</dbReference>
<keyword evidence="10 11" id="KW-0472">Membrane</keyword>
<name>A0ABW9G7D1_9GAMM</name>
<keyword evidence="7" id="KW-0653">Protein transport</keyword>
<dbReference type="InterPro" id="IPR003849">
    <property type="entry name" value="Preprotein_translocase_YajC"/>
</dbReference>
<keyword evidence="6 11" id="KW-0812">Transmembrane</keyword>
<feature type="transmembrane region" description="Helical" evidence="11">
    <location>
        <begin position="20"/>
        <end position="39"/>
    </location>
</feature>
<dbReference type="PANTHER" id="PTHR33909">
    <property type="entry name" value="SEC TRANSLOCON ACCESSORY COMPLEX SUBUNIT YAJC"/>
    <property type="match status" value="1"/>
</dbReference>
<evidence type="ECO:0000256" key="4">
    <source>
        <dbReference type="ARBA" id="ARBA00022448"/>
    </source>
</evidence>
<keyword evidence="5" id="KW-1003">Cell membrane</keyword>
<proteinExistence type="inferred from homology"/>
<sequence>MSFFITPAYAAGGAQPAGGGFELIIMMVVFAAIFYFLIFRPQSKRAKEQRNLLSALAKGDEVLTTGGLIGRITKISDDTDYLQLSLSEDTTIVIKKDFVSAVLPKGTLKSI</sequence>
<evidence type="ECO:0000313" key="12">
    <source>
        <dbReference type="EMBL" id="MFM2485289.1"/>
    </source>
</evidence>
<evidence type="ECO:0000256" key="5">
    <source>
        <dbReference type="ARBA" id="ARBA00022475"/>
    </source>
</evidence>